<evidence type="ECO:0000313" key="3">
    <source>
        <dbReference type="Proteomes" id="UP001293718"/>
    </source>
</evidence>
<dbReference type="SUPFAM" id="SSF56281">
    <property type="entry name" value="Metallo-hydrolase/oxidoreductase"/>
    <property type="match status" value="1"/>
</dbReference>
<reference evidence="2 3" key="1">
    <citation type="submission" date="2023-11" db="EMBL/GenBank/DDBJ databases">
        <title>Draft genome of Azohydromonas lata strain H1 (DSM1123), a polyhydroxyalkanoate producer.</title>
        <authorList>
            <person name="Traversa D."/>
            <person name="D'Addabbo P."/>
            <person name="Pazzani C."/>
            <person name="Manzari C."/>
            <person name="Chiara M."/>
            <person name="Scrascia M."/>
        </authorList>
    </citation>
    <scope>NUCLEOTIDE SEQUENCE [LARGE SCALE GENOMIC DNA]</scope>
    <source>
        <strain evidence="2 3">H1</strain>
    </source>
</reference>
<dbReference type="Pfam" id="PF12706">
    <property type="entry name" value="Lactamase_B_2"/>
    <property type="match status" value="1"/>
</dbReference>
<comment type="caution">
    <text evidence="2">The sequence shown here is derived from an EMBL/GenBank/DDBJ whole genome shotgun (WGS) entry which is preliminary data.</text>
</comment>
<dbReference type="Gene3D" id="3.60.15.10">
    <property type="entry name" value="Ribonuclease Z/Hydroxyacylglutathione hydrolase-like"/>
    <property type="match status" value="1"/>
</dbReference>
<evidence type="ECO:0000259" key="1">
    <source>
        <dbReference type="SMART" id="SM00849"/>
    </source>
</evidence>
<protein>
    <submittedName>
        <fullName evidence="2">MBL fold metallo-hydrolase</fullName>
    </submittedName>
</protein>
<evidence type="ECO:0000313" key="2">
    <source>
        <dbReference type="EMBL" id="MDZ5459551.1"/>
    </source>
</evidence>
<dbReference type="InterPro" id="IPR001279">
    <property type="entry name" value="Metallo-B-lactamas"/>
</dbReference>
<dbReference type="Proteomes" id="UP001293718">
    <property type="component" value="Unassembled WGS sequence"/>
</dbReference>
<dbReference type="EMBL" id="JAXOJX010000046">
    <property type="protein sequence ID" value="MDZ5459551.1"/>
    <property type="molecule type" value="Genomic_DNA"/>
</dbReference>
<dbReference type="InterPro" id="IPR036866">
    <property type="entry name" value="RibonucZ/Hydroxyglut_hydro"/>
</dbReference>
<accession>A0ABU5IKY9</accession>
<dbReference type="PANTHER" id="PTHR47619:SF1">
    <property type="entry name" value="EXODEOXYRIBONUCLEASE WALJ"/>
    <property type="match status" value="1"/>
</dbReference>
<dbReference type="SMART" id="SM00849">
    <property type="entry name" value="Lactamase_B"/>
    <property type="match status" value="1"/>
</dbReference>
<organism evidence="2 3">
    <name type="scientific">Azohydromonas lata</name>
    <dbReference type="NCBI Taxonomy" id="45677"/>
    <lineage>
        <taxon>Bacteria</taxon>
        <taxon>Pseudomonadati</taxon>
        <taxon>Pseudomonadota</taxon>
        <taxon>Betaproteobacteria</taxon>
        <taxon>Burkholderiales</taxon>
        <taxon>Sphaerotilaceae</taxon>
        <taxon>Azohydromonas</taxon>
    </lineage>
</organism>
<feature type="domain" description="Metallo-beta-lactamase" evidence="1">
    <location>
        <begin position="11"/>
        <end position="199"/>
    </location>
</feature>
<sequence>MRFSNLGSGSSGNSTLVEAGPAGRPTRLLVDCGFSMRELGRRLALRGVELGQIDAVFVTHEHGDHVGCALTLARRHGVRLCMSAGTWAALRRKAGLDESDAEPAFLQVLSCGDRLDLGALQLQPFGVPHDAREPLQLRVHDGQHHLGLLTDLGEVTDAVAQALGGCDALLLETNHDRDMLAAGPYPWVLKRRISGRFGHLENSLSAALLQRLHHAGLRHVVAAHLSRQNNTPELAAQALAAALGTGVQDVLVADPVHGCGWLDLH</sequence>
<dbReference type="RefSeq" id="WP_322467259.1">
    <property type="nucleotide sequence ID" value="NZ_JAXOJX010000046.1"/>
</dbReference>
<proteinExistence type="predicted"/>
<keyword evidence="3" id="KW-1185">Reference proteome</keyword>
<dbReference type="InterPro" id="IPR052533">
    <property type="entry name" value="WalJ/YycJ-like"/>
</dbReference>
<dbReference type="PANTHER" id="PTHR47619">
    <property type="entry name" value="METALLO-HYDROLASE YYCJ-RELATED"/>
    <property type="match status" value="1"/>
</dbReference>
<gene>
    <name evidence="2" type="ORF">SM757_23505</name>
</gene>
<name>A0ABU5IKY9_9BURK</name>